<dbReference type="InterPro" id="IPR015590">
    <property type="entry name" value="Aldehyde_DH_dom"/>
</dbReference>
<dbReference type="InterPro" id="IPR016161">
    <property type="entry name" value="Ald_DH/histidinol_DH"/>
</dbReference>
<reference evidence="2" key="1">
    <citation type="submission" date="2020-05" db="EMBL/GenBank/DDBJ databases">
        <authorList>
            <person name="Chiriac C."/>
            <person name="Salcher M."/>
            <person name="Ghai R."/>
            <person name="Kavagutti S V."/>
        </authorList>
    </citation>
    <scope>NUCLEOTIDE SEQUENCE</scope>
</reference>
<accession>A0A6J6X227</accession>
<evidence type="ECO:0000313" key="2">
    <source>
        <dbReference type="EMBL" id="CAB4791421.1"/>
    </source>
</evidence>
<evidence type="ECO:0000259" key="1">
    <source>
        <dbReference type="Pfam" id="PF00171"/>
    </source>
</evidence>
<protein>
    <submittedName>
        <fullName evidence="2">Unannotated protein</fullName>
    </submittedName>
</protein>
<feature type="domain" description="Aldehyde dehydrogenase" evidence="1">
    <location>
        <begin position="1"/>
        <end position="83"/>
    </location>
</feature>
<gene>
    <name evidence="2" type="ORF">UFOPK2925_01497</name>
</gene>
<dbReference type="EMBL" id="CAEZZU010000277">
    <property type="protein sequence ID" value="CAB4791421.1"/>
    <property type="molecule type" value="Genomic_DNA"/>
</dbReference>
<proteinExistence type="predicted"/>
<dbReference type="PANTHER" id="PTHR42804:SF1">
    <property type="entry name" value="ALDEHYDE DEHYDROGENASE-RELATED"/>
    <property type="match status" value="1"/>
</dbReference>
<sequence>MPFDDEDEGIAIANGTEFGLYDYVFSKDSARAMRVSRRMRAGNIGINTVQRNHETPFGGTKYSGVGRDGGSFGLHAYTDLQSVVWPG</sequence>
<dbReference type="PANTHER" id="PTHR42804">
    <property type="entry name" value="ALDEHYDE DEHYDROGENASE"/>
    <property type="match status" value="1"/>
</dbReference>
<organism evidence="2">
    <name type="scientific">freshwater metagenome</name>
    <dbReference type="NCBI Taxonomy" id="449393"/>
    <lineage>
        <taxon>unclassified sequences</taxon>
        <taxon>metagenomes</taxon>
        <taxon>ecological metagenomes</taxon>
    </lineage>
</organism>
<dbReference type="SUPFAM" id="SSF53720">
    <property type="entry name" value="ALDH-like"/>
    <property type="match status" value="1"/>
</dbReference>
<name>A0A6J6X227_9ZZZZ</name>
<dbReference type="Gene3D" id="3.40.309.10">
    <property type="entry name" value="Aldehyde Dehydrogenase, Chain A, domain 2"/>
    <property type="match status" value="1"/>
</dbReference>
<dbReference type="AlphaFoldDB" id="A0A6J6X227"/>
<dbReference type="InterPro" id="IPR016163">
    <property type="entry name" value="Ald_DH_C"/>
</dbReference>
<dbReference type="GO" id="GO:0016620">
    <property type="term" value="F:oxidoreductase activity, acting on the aldehyde or oxo group of donors, NAD or NADP as acceptor"/>
    <property type="evidence" value="ECO:0007669"/>
    <property type="project" value="InterPro"/>
</dbReference>
<dbReference type="Pfam" id="PF00171">
    <property type="entry name" value="Aldedh"/>
    <property type="match status" value="1"/>
</dbReference>